<organism evidence="2 3">
    <name type="scientific">Vanrija pseudolonga</name>
    <dbReference type="NCBI Taxonomy" id="143232"/>
    <lineage>
        <taxon>Eukaryota</taxon>
        <taxon>Fungi</taxon>
        <taxon>Dikarya</taxon>
        <taxon>Basidiomycota</taxon>
        <taxon>Agaricomycotina</taxon>
        <taxon>Tremellomycetes</taxon>
        <taxon>Trichosporonales</taxon>
        <taxon>Trichosporonaceae</taxon>
        <taxon>Vanrija</taxon>
    </lineage>
</organism>
<accession>A0AAF0YHT1</accession>
<feature type="coiled-coil region" evidence="1">
    <location>
        <begin position="75"/>
        <end position="129"/>
    </location>
</feature>
<dbReference type="GeneID" id="87812092"/>
<evidence type="ECO:0000256" key="1">
    <source>
        <dbReference type="SAM" id="Coils"/>
    </source>
</evidence>
<evidence type="ECO:0000313" key="3">
    <source>
        <dbReference type="Proteomes" id="UP000827549"/>
    </source>
</evidence>
<protein>
    <submittedName>
        <fullName evidence="2">Uncharacterized protein</fullName>
    </submittedName>
</protein>
<keyword evidence="3" id="KW-1185">Reference proteome</keyword>
<name>A0AAF0YHT1_9TREE</name>
<sequence>MAQVANPAVHRPAHKLLPDFPRTGNTVQDLVAAVDMLVVAVNEESKGRADAEKALAETRRLHQQDQETAYACFEEERVRREKEEEQASVALVQERKLREEEVAKAAELLAQERQARLLAEAKLADMQAKIRAFAGLKAVYGLGLNANNTSTTFVNGNSSTTFVNGSTGSTTHTATFANGNNVGSLSPDSSYAPTPATDFGRLGQTLVPEKREKRVSFGSGSRLNFGNK</sequence>
<dbReference type="AlphaFoldDB" id="A0AAF0YHT1"/>
<dbReference type="EMBL" id="CP086720">
    <property type="protein sequence ID" value="WOO85429.1"/>
    <property type="molecule type" value="Genomic_DNA"/>
</dbReference>
<dbReference type="Proteomes" id="UP000827549">
    <property type="component" value="Chromosome 7"/>
</dbReference>
<evidence type="ECO:0000313" key="2">
    <source>
        <dbReference type="EMBL" id="WOO85429.1"/>
    </source>
</evidence>
<dbReference type="RefSeq" id="XP_062631455.1">
    <property type="nucleotide sequence ID" value="XM_062775471.1"/>
</dbReference>
<keyword evidence="1" id="KW-0175">Coiled coil</keyword>
<reference evidence="2" key="1">
    <citation type="submission" date="2023-10" db="EMBL/GenBank/DDBJ databases">
        <authorList>
            <person name="Noh H."/>
        </authorList>
    </citation>
    <scope>NUCLEOTIDE SEQUENCE</scope>
    <source>
        <strain evidence="2">DUCC4014</strain>
    </source>
</reference>
<proteinExistence type="predicted"/>
<gene>
    <name evidence="2" type="ORF">LOC62_07G008928</name>
</gene>